<evidence type="ECO:0000256" key="12">
    <source>
        <dbReference type="ARBA" id="ARBA00051198"/>
    </source>
</evidence>
<accession>A0A1J8R2L4</accession>
<evidence type="ECO:0000256" key="8">
    <source>
        <dbReference type="ARBA" id="ARBA00022833"/>
    </source>
</evidence>
<dbReference type="SMART" id="SM01119">
    <property type="entry name" value="D-ser_dehydrat"/>
    <property type="match status" value="1"/>
</dbReference>
<dbReference type="Gene3D" id="3.40.50.300">
    <property type="entry name" value="P-loop containing nucleotide triphosphate hydrolases"/>
    <property type="match status" value="1"/>
</dbReference>
<dbReference type="SMART" id="SM00173">
    <property type="entry name" value="RAS"/>
    <property type="match status" value="1"/>
</dbReference>
<evidence type="ECO:0000259" key="17">
    <source>
        <dbReference type="SMART" id="SM01119"/>
    </source>
</evidence>
<sequence>MSPILQTNTPLHFLNASKDALVTDFVGKPLNALRTPALVVDRAVFAKNCKKMHENARDWGATFRGHLKTHKTVEGTKLQMISDAGKSSAVVVSTLAEAWGVVKGGLVADGTVKDLLYGLPVGLNKLDDLSALHAEMTKYDGSIRILLDHLDQVEFLEEYERAQEHPKKWSAFIKMNGGLMRAGIQPEPVSFKAFMRRVFASPVISVFGFYTHAGNSYGSTSLEQATMYLTGEVRVTNDAATMALEVLAESDNSLREAHNQPFILSVGSTPTAHSATAASRLKMTSALNGTLELHTGNYTMLDLQQVHTNLIDRSQISQKVLSSVISYYPGRGKDGLDEALCDAGGIAMSKDTGKIPGFGEVIGKSWKLGRISQEHGILVQVPPNAESGHIDPTLKVGEIVEIVGQHACLIAAAHPWYYIIDSDMEGGSDKVVDVWIPWKGCLSLMSMALDEYDIDATELLETYDFLMKYIIIGEAGTGKSCLLHHFTHNAFKDHSQHTIGVEFSSRTVKLGEKRIKLQLWDTAGQERFRSVTRSYYRGAAGVILVYDITNRDSFLNMSQWLTDARALASPHLVAVLVGNKSDMEDDREVEWAEASRWAAENDVHFLEASSLTGDNIEAPFLLAARSILLSIESGILDPEKAGSGVSYGDRALRRVTSSSHLSFGSLSGARRRRPDKLRLKGWVPSGKCC</sequence>
<dbReference type="NCBIfam" id="TIGR00231">
    <property type="entry name" value="small_GTP"/>
    <property type="match status" value="1"/>
</dbReference>
<dbReference type="Pfam" id="PF00071">
    <property type="entry name" value="Ras"/>
    <property type="match status" value="1"/>
</dbReference>
<evidence type="ECO:0000256" key="13">
    <source>
        <dbReference type="ARBA" id="ARBA00055764"/>
    </source>
</evidence>
<dbReference type="PANTHER" id="PTHR28004">
    <property type="entry name" value="ZGC:162816-RELATED"/>
    <property type="match status" value="1"/>
</dbReference>
<keyword evidence="19" id="KW-1185">Reference proteome</keyword>
<dbReference type="PROSITE" id="PS51419">
    <property type="entry name" value="RAB"/>
    <property type="match status" value="1"/>
</dbReference>
<evidence type="ECO:0000256" key="2">
    <source>
        <dbReference type="ARBA" id="ARBA00001947"/>
    </source>
</evidence>
<dbReference type="GO" id="GO:0046872">
    <property type="term" value="F:metal ion binding"/>
    <property type="evidence" value="ECO:0007669"/>
    <property type="project" value="UniProtKB-KW"/>
</dbReference>
<organism evidence="18 19">
    <name type="scientific">Rhizopogon vesiculosus</name>
    <dbReference type="NCBI Taxonomy" id="180088"/>
    <lineage>
        <taxon>Eukaryota</taxon>
        <taxon>Fungi</taxon>
        <taxon>Dikarya</taxon>
        <taxon>Basidiomycota</taxon>
        <taxon>Agaricomycotina</taxon>
        <taxon>Agaricomycetes</taxon>
        <taxon>Agaricomycetidae</taxon>
        <taxon>Boletales</taxon>
        <taxon>Suillineae</taxon>
        <taxon>Rhizopogonaceae</taxon>
        <taxon>Rhizopogon</taxon>
    </lineage>
</organism>
<dbReference type="EMBL" id="LVVM01001623">
    <property type="protein sequence ID" value="OJA18132.1"/>
    <property type="molecule type" value="Genomic_DNA"/>
</dbReference>
<protein>
    <recommendedName>
        <fullName evidence="15">D-serine dehydratase</fullName>
        <ecNumber evidence="14">4.3.1.18</ecNumber>
    </recommendedName>
    <alternativeName>
        <fullName evidence="16">D-serine deaminase</fullName>
    </alternativeName>
</protein>
<dbReference type="STRING" id="180088.A0A1J8R2L4"/>
<name>A0A1J8R2L4_9AGAM</name>
<keyword evidence="11" id="KW-0456">Lyase</keyword>
<dbReference type="PRINTS" id="PR00449">
    <property type="entry name" value="RASTRNSFRMNG"/>
</dbReference>
<dbReference type="InterPro" id="IPR001806">
    <property type="entry name" value="Small_GTPase"/>
</dbReference>
<evidence type="ECO:0000256" key="11">
    <source>
        <dbReference type="ARBA" id="ARBA00023239"/>
    </source>
</evidence>
<proteinExistence type="inferred from homology"/>
<dbReference type="InterPro" id="IPR029066">
    <property type="entry name" value="PLP-binding_barrel"/>
</dbReference>
<dbReference type="InterPro" id="IPR042208">
    <property type="entry name" value="D-ser_dehydrat-like_sf"/>
</dbReference>
<dbReference type="Gene3D" id="3.20.20.10">
    <property type="entry name" value="Alanine racemase"/>
    <property type="match status" value="1"/>
</dbReference>
<evidence type="ECO:0000256" key="3">
    <source>
        <dbReference type="ARBA" id="ARBA00004370"/>
    </source>
</evidence>
<comment type="caution">
    <text evidence="18">The sequence shown here is derived from an EMBL/GenBank/DDBJ whole genome shotgun (WGS) entry which is preliminary data.</text>
</comment>
<gene>
    <name evidence="18" type="ORF">AZE42_05334</name>
</gene>
<evidence type="ECO:0000256" key="7">
    <source>
        <dbReference type="ARBA" id="ARBA00022741"/>
    </source>
</evidence>
<dbReference type="SMART" id="SM00176">
    <property type="entry name" value="RAN"/>
    <property type="match status" value="1"/>
</dbReference>
<dbReference type="SMART" id="SM00174">
    <property type="entry name" value="RHO"/>
    <property type="match status" value="1"/>
</dbReference>
<dbReference type="FunFam" id="3.40.50.300:FF:001193">
    <property type="entry name" value="Rab family, other"/>
    <property type="match status" value="1"/>
</dbReference>
<dbReference type="InterPro" id="IPR026956">
    <property type="entry name" value="D-ser_dehydrat-like_dom"/>
</dbReference>
<reference evidence="18 19" key="1">
    <citation type="submission" date="2016-03" db="EMBL/GenBank/DDBJ databases">
        <title>Comparative genomics of the ectomycorrhizal sister species Rhizopogon vinicolor and Rhizopogon vesiculosus (Basidiomycota: Boletales) reveals a divergence of the mating type B locus.</title>
        <authorList>
            <person name="Mujic A.B."/>
            <person name="Kuo A."/>
            <person name="Tritt A."/>
            <person name="Lipzen A."/>
            <person name="Chen C."/>
            <person name="Johnson J."/>
            <person name="Sharma A."/>
            <person name="Barry K."/>
            <person name="Grigoriev I.V."/>
            <person name="Spatafora J.W."/>
        </authorList>
    </citation>
    <scope>NUCLEOTIDE SEQUENCE [LARGE SCALE GENOMIC DNA]</scope>
    <source>
        <strain evidence="18 19">AM-OR11-056</strain>
    </source>
</reference>
<keyword evidence="6" id="KW-0479">Metal-binding</keyword>
<dbReference type="InterPro" id="IPR051466">
    <property type="entry name" value="D-amino_acid_metab_enzyme"/>
</dbReference>
<evidence type="ECO:0000256" key="5">
    <source>
        <dbReference type="ARBA" id="ARBA00022575"/>
    </source>
</evidence>
<dbReference type="GO" id="GO:0005525">
    <property type="term" value="F:GTP binding"/>
    <property type="evidence" value="ECO:0007669"/>
    <property type="project" value="InterPro"/>
</dbReference>
<dbReference type="GO" id="GO:0009636">
    <property type="term" value="P:response to toxic substance"/>
    <property type="evidence" value="ECO:0007669"/>
    <property type="project" value="UniProtKB-KW"/>
</dbReference>
<dbReference type="EC" id="4.3.1.18" evidence="14"/>
<evidence type="ECO:0000313" key="18">
    <source>
        <dbReference type="EMBL" id="OJA18132.1"/>
    </source>
</evidence>
<evidence type="ECO:0000313" key="19">
    <source>
        <dbReference type="Proteomes" id="UP000183567"/>
    </source>
</evidence>
<dbReference type="InterPro" id="IPR001608">
    <property type="entry name" value="Ala_racemase_N"/>
</dbReference>
<comment type="cofactor">
    <cofactor evidence="2">
        <name>Zn(2+)</name>
        <dbReference type="ChEBI" id="CHEBI:29105"/>
    </cofactor>
</comment>
<keyword evidence="10" id="KW-0472">Membrane</keyword>
<dbReference type="GO" id="GO:0016020">
    <property type="term" value="C:membrane"/>
    <property type="evidence" value="ECO:0007669"/>
    <property type="project" value="UniProtKB-SubCell"/>
</dbReference>
<keyword evidence="9" id="KW-0663">Pyridoxal phosphate</keyword>
<evidence type="ECO:0000256" key="16">
    <source>
        <dbReference type="ARBA" id="ARBA00075219"/>
    </source>
</evidence>
<dbReference type="SUPFAM" id="SSF52540">
    <property type="entry name" value="P-loop containing nucleoside triphosphate hydrolases"/>
    <property type="match status" value="1"/>
</dbReference>
<dbReference type="GO" id="GO:0036088">
    <property type="term" value="P:D-serine catabolic process"/>
    <property type="evidence" value="ECO:0007669"/>
    <property type="project" value="TreeGrafter"/>
</dbReference>
<evidence type="ECO:0000256" key="1">
    <source>
        <dbReference type="ARBA" id="ARBA00001933"/>
    </source>
</evidence>
<keyword evidence="7" id="KW-0547">Nucleotide-binding</keyword>
<comment type="subcellular location">
    <subcellularLocation>
        <location evidence="3">Membrane</location>
    </subcellularLocation>
</comment>
<evidence type="ECO:0000256" key="6">
    <source>
        <dbReference type="ARBA" id="ARBA00022723"/>
    </source>
</evidence>
<comment type="function">
    <text evidence="13">Catalyzes the conversion of D-serine to pyruvate and ammonia. May play a role in D-serine detoxification.</text>
</comment>
<dbReference type="Pfam" id="PF01168">
    <property type="entry name" value="Ala_racemase_N"/>
    <property type="match status" value="1"/>
</dbReference>
<dbReference type="PROSITE" id="PS51421">
    <property type="entry name" value="RAS"/>
    <property type="match status" value="1"/>
</dbReference>
<dbReference type="OrthoDB" id="20198at2759"/>
<dbReference type="GO" id="GO:0008721">
    <property type="term" value="F:D-serine ammonia-lyase activity"/>
    <property type="evidence" value="ECO:0007669"/>
    <property type="project" value="UniProtKB-EC"/>
</dbReference>
<comment type="similarity">
    <text evidence="4">Belongs to the DSD1 family.</text>
</comment>
<dbReference type="PANTHER" id="PTHR28004:SF2">
    <property type="entry name" value="D-SERINE DEHYDRATASE"/>
    <property type="match status" value="1"/>
</dbReference>
<feature type="domain" description="D-serine dehydratase-like" evidence="17">
    <location>
        <begin position="317"/>
        <end position="421"/>
    </location>
</feature>
<dbReference type="InterPro" id="IPR005225">
    <property type="entry name" value="Small_GTP-bd"/>
</dbReference>
<evidence type="ECO:0000256" key="9">
    <source>
        <dbReference type="ARBA" id="ARBA00022898"/>
    </source>
</evidence>
<dbReference type="Proteomes" id="UP000183567">
    <property type="component" value="Unassembled WGS sequence"/>
</dbReference>
<dbReference type="Pfam" id="PF14031">
    <property type="entry name" value="D-ser_dehydrat"/>
    <property type="match status" value="1"/>
</dbReference>
<evidence type="ECO:0000256" key="10">
    <source>
        <dbReference type="ARBA" id="ARBA00023136"/>
    </source>
</evidence>
<evidence type="ECO:0000256" key="14">
    <source>
        <dbReference type="ARBA" id="ARBA00066349"/>
    </source>
</evidence>
<dbReference type="SMART" id="SM00175">
    <property type="entry name" value="RAB"/>
    <property type="match status" value="1"/>
</dbReference>
<comment type="catalytic activity">
    <reaction evidence="12">
        <text>D-serine = pyruvate + NH4(+)</text>
        <dbReference type="Rhea" id="RHEA:13977"/>
        <dbReference type="ChEBI" id="CHEBI:15361"/>
        <dbReference type="ChEBI" id="CHEBI:28938"/>
        <dbReference type="ChEBI" id="CHEBI:35247"/>
        <dbReference type="EC" id="4.3.1.18"/>
    </reaction>
    <physiologicalReaction direction="left-to-right" evidence="12">
        <dbReference type="Rhea" id="RHEA:13978"/>
    </physiologicalReaction>
</comment>
<dbReference type="SUPFAM" id="SSF51419">
    <property type="entry name" value="PLP-binding barrel"/>
    <property type="match status" value="1"/>
</dbReference>
<evidence type="ECO:0000256" key="15">
    <source>
        <dbReference type="ARBA" id="ARBA00069616"/>
    </source>
</evidence>
<keyword evidence="5" id="KW-0216">Detoxification</keyword>
<evidence type="ECO:0000256" key="4">
    <source>
        <dbReference type="ARBA" id="ARBA00005323"/>
    </source>
</evidence>
<dbReference type="AlphaFoldDB" id="A0A1J8R2L4"/>
<dbReference type="FunFam" id="3.20.20.10:FF:000016">
    <property type="entry name" value="D-serine dehydratase"/>
    <property type="match status" value="1"/>
</dbReference>
<comment type="cofactor">
    <cofactor evidence="1">
        <name>pyridoxal 5'-phosphate</name>
        <dbReference type="ChEBI" id="CHEBI:597326"/>
    </cofactor>
</comment>
<keyword evidence="8" id="KW-0862">Zinc</keyword>
<dbReference type="GO" id="GO:0003924">
    <property type="term" value="F:GTPase activity"/>
    <property type="evidence" value="ECO:0007669"/>
    <property type="project" value="InterPro"/>
</dbReference>
<dbReference type="InterPro" id="IPR027417">
    <property type="entry name" value="P-loop_NTPase"/>
</dbReference>
<dbReference type="Gene3D" id="2.40.37.20">
    <property type="entry name" value="D-serine dehydratase-like domain"/>
    <property type="match status" value="1"/>
</dbReference>